<protein>
    <submittedName>
        <fullName evidence="2">DUF1634 domain-containing protein</fullName>
    </submittedName>
</protein>
<feature type="transmembrane region" description="Helical" evidence="1">
    <location>
        <begin position="21"/>
        <end position="43"/>
    </location>
</feature>
<accession>A0AAJ1R973</accession>
<organism evidence="2 5">
    <name type="scientific">Oenococcus sicerae</name>
    <dbReference type="NCBI Taxonomy" id="2203724"/>
    <lineage>
        <taxon>Bacteria</taxon>
        <taxon>Bacillati</taxon>
        <taxon>Bacillota</taxon>
        <taxon>Bacilli</taxon>
        <taxon>Lactobacillales</taxon>
        <taxon>Lactobacillaceae</taxon>
        <taxon>Oenococcus</taxon>
    </lineage>
</organism>
<reference evidence="3" key="3">
    <citation type="submission" date="2020-01" db="EMBL/GenBank/DDBJ databases">
        <authorList>
            <person name="Cousin F.J."/>
            <person name="Le Guellec R."/>
            <person name="Cretenet M."/>
        </authorList>
    </citation>
    <scope>NUCLEOTIDE SEQUENCE</scope>
    <source>
        <strain evidence="3">UCMA 15228</strain>
    </source>
</reference>
<keyword evidence="4" id="KW-1185">Reference proteome</keyword>
<proteinExistence type="predicted"/>
<dbReference type="InterPro" id="IPR012861">
    <property type="entry name" value="DUF1634"/>
</dbReference>
<evidence type="ECO:0000313" key="5">
    <source>
        <dbReference type="Proteomes" id="UP001167919"/>
    </source>
</evidence>
<feature type="transmembrane region" description="Helical" evidence="1">
    <location>
        <begin position="63"/>
        <end position="90"/>
    </location>
</feature>
<keyword evidence="1" id="KW-0472">Membrane</keyword>
<evidence type="ECO:0000256" key="1">
    <source>
        <dbReference type="SAM" id="Phobius"/>
    </source>
</evidence>
<dbReference type="Proteomes" id="UP001167919">
    <property type="component" value="Unassembled WGS sequence"/>
</dbReference>
<keyword evidence="1" id="KW-0812">Transmembrane</keyword>
<dbReference type="Proteomes" id="UP000286907">
    <property type="component" value="Chromosome"/>
</dbReference>
<reference evidence="3 4" key="1">
    <citation type="journal article" date="2019" name="Syst. Appl. Microbiol.">
        <title>Oenococcus sicerae sp. nov., isolated from French cider.</title>
        <authorList>
            <person name="Cousin F.J."/>
            <person name="Le Guellec R."/>
            <person name="Chagnot C."/>
            <person name="Goux D."/>
            <person name="Dalmasso M."/>
            <person name="Laplace J.M."/>
            <person name="Cretenet M."/>
        </authorList>
    </citation>
    <scope>NUCLEOTIDE SEQUENCE [LARGE SCALE GENOMIC DNA]</scope>
    <source>
        <strain evidence="3 4">UCMA 15228</strain>
    </source>
</reference>
<dbReference type="EMBL" id="SDWY01000002">
    <property type="protein sequence ID" value="MDN6900061.1"/>
    <property type="molecule type" value="Genomic_DNA"/>
</dbReference>
<keyword evidence="1" id="KW-1133">Transmembrane helix</keyword>
<evidence type="ECO:0000313" key="3">
    <source>
        <dbReference type="EMBL" id="QAS69670.1"/>
    </source>
</evidence>
<reference evidence="2" key="2">
    <citation type="submission" date="2019-01" db="EMBL/GenBank/DDBJ databases">
        <title>Oenococcus sicerae UCMA17102.</title>
        <authorList>
            <person name="Cousin F.J."/>
            <person name="Le Guellec R."/>
            <person name="Cretenet M."/>
        </authorList>
    </citation>
    <scope>NUCLEOTIDE SEQUENCE</scope>
    <source>
        <strain evidence="2">UCMA17102</strain>
    </source>
</reference>
<dbReference type="AlphaFoldDB" id="A0AAJ1R973"/>
<name>A0AAJ1R973_9LACO</name>
<gene>
    <name evidence="3" type="ORF">DLJ48_03615</name>
    <name evidence="2" type="ORF">EVC35_03450</name>
</gene>
<evidence type="ECO:0000313" key="2">
    <source>
        <dbReference type="EMBL" id="MDN6900061.1"/>
    </source>
</evidence>
<sequence length="126" mass="13778">MLMKNNQKITNETQIETAIGWFLRVGVFAAVTVMLIGIILFFLHGSTGYGQTIPSDLSVLFKGIIALKAGAWIMLGIFILILTPTIRVFASIFAFLAVKDHLYAGITTLVFLILLLAAFIGLQGKF</sequence>
<dbReference type="EMBL" id="CP029684">
    <property type="protein sequence ID" value="QAS69670.1"/>
    <property type="molecule type" value="Genomic_DNA"/>
</dbReference>
<dbReference type="Pfam" id="PF07843">
    <property type="entry name" value="DUF1634"/>
    <property type="match status" value="1"/>
</dbReference>
<feature type="transmembrane region" description="Helical" evidence="1">
    <location>
        <begin position="102"/>
        <end position="122"/>
    </location>
</feature>
<evidence type="ECO:0000313" key="4">
    <source>
        <dbReference type="Proteomes" id="UP000286907"/>
    </source>
</evidence>